<reference evidence="1 2" key="1">
    <citation type="submission" date="2020-08" db="EMBL/GenBank/DDBJ databases">
        <authorList>
            <person name="Sun Q."/>
            <person name="Inoue M."/>
        </authorList>
    </citation>
    <scope>NUCLEOTIDE SEQUENCE [LARGE SCALE GENOMIC DNA]</scope>
    <source>
        <strain evidence="1 2">CCM 8938</strain>
    </source>
</reference>
<evidence type="ECO:0008006" key="3">
    <source>
        <dbReference type="Google" id="ProtNLM"/>
    </source>
</evidence>
<organism evidence="1 2">
    <name type="scientific">Pedobacter fastidiosus</name>
    <dbReference type="NCBI Taxonomy" id="2765361"/>
    <lineage>
        <taxon>Bacteria</taxon>
        <taxon>Pseudomonadati</taxon>
        <taxon>Bacteroidota</taxon>
        <taxon>Sphingobacteriia</taxon>
        <taxon>Sphingobacteriales</taxon>
        <taxon>Sphingobacteriaceae</taxon>
        <taxon>Pedobacter</taxon>
    </lineage>
</organism>
<name>A0ABR7KYT1_9SPHI</name>
<evidence type="ECO:0000313" key="1">
    <source>
        <dbReference type="EMBL" id="MBC6113185.1"/>
    </source>
</evidence>
<proteinExistence type="predicted"/>
<accession>A0ABR7KYT1</accession>
<gene>
    <name evidence="1" type="ORF">H7U22_22465</name>
</gene>
<dbReference type="EMBL" id="JACRYL010000041">
    <property type="protein sequence ID" value="MBC6113185.1"/>
    <property type="molecule type" value="Genomic_DNA"/>
</dbReference>
<comment type="caution">
    <text evidence="1">The sequence shown here is derived from an EMBL/GenBank/DDBJ whole genome shotgun (WGS) entry which is preliminary data.</text>
</comment>
<evidence type="ECO:0000313" key="2">
    <source>
        <dbReference type="Proteomes" id="UP000652755"/>
    </source>
</evidence>
<sequence>MTKAPYPDEEVYFRVLKLNPEKFRELLNTCEIDLRERNLVLFTKIGALPKGVGVVYLEKSEFEIAFEAFVSENSSDKRK</sequence>
<keyword evidence="2" id="KW-1185">Reference proteome</keyword>
<dbReference type="RefSeq" id="WP_187073604.1">
    <property type="nucleotide sequence ID" value="NZ_JACRYL010000041.1"/>
</dbReference>
<dbReference type="Proteomes" id="UP000652755">
    <property type="component" value="Unassembled WGS sequence"/>
</dbReference>
<protein>
    <recommendedName>
        <fullName evidence="3">Signal transducing protein</fullName>
    </recommendedName>
</protein>